<reference evidence="1" key="2">
    <citation type="journal article" date="2021" name="Syst. Appl. Microbiol.">
        <title>Roseomonas hellenica sp. nov., isolated from roots of wild-growing Alkanna tinctoria.</title>
        <authorList>
            <person name="Rat A."/>
            <person name="Naranjo H.D."/>
            <person name="Lebbe L."/>
            <person name="Cnockaert M."/>
            <person name="Krigas N."/>
            <person name="Grigoriadou K."/>
            <person name="Maloupa E."/>
            <person name="Willems A."/>
        </authorList>
    </citation>
    <scope>NUCLEOTIDE SEQUENCE</scope>
    <source>
        <strain evidence="1">LMG 28251</strain>
    </source>
</reference>
<accession>A0AAF1JXB9</accession>
<dbReference type="RefSeq" id="WP_211874867.1">
    <property type="nucleotide sequence ID" value="NZ_JAAEDH010000014.1"/>
</dbReference>
<evidence type="ECO:0000313" key="2">
    <source>
        <dbReference type="Proteomes" id="UP001196068"/>
    </source>
</evidence>
<proteinExistence type="predicted"/>
<evidence type="ECO:0000313" key="1">
    <source>
        <dbReference type="EMBL" id="MBR0656026.1"/>
    </source>
</evidence>
<sequence>MTVPDEDAVVAIARAAAEGEGWPFVEPLSVTRHGSAWHVMTNVPMRGSNVNVWVDATTGAVLKQAFARR</sequence>
<keyword evidence="2" id="KW-1185">Reference proteome</keyword>
<evidence type="ECO:0008006" key="3">
    <source>
        <dbReference type="Google" id="ProtNLM"/>
    </source>
</evidence>
<gene>
    <name evidence="1" type="ORF">GXW79_13165</name>
</gene>
<organism evidence="1 2">
    <name type="scientific">Plastoroseomonas arctica</name>
    <dbReference type="NCBI Taxonomy" id="1509237"/>
    <lineage>
        <taxon>Bacteria</taxon>
        <taxon>Pseudomonadati</taxon>
        <taxon>Pseudomonadota</taxon>
        <taxon>Alphaproteobacteria</taxon>
        <taxon>Acetobacterales</taxon>
        <taxon>Acetobacteraceae</taxon>
        <taxon>Plastoroseomonas</taxon>
    </lineage>
</organism>
<dbReference type="Proteomes" id="UP001196068">
    <property type="component" value="Unassembled WGS sequence"/>
</dbReference>
<dbReference type="AlphaFoldDB" id="A0AAF1JXB9"/>
<name>A0AAF1JXB9_9PROT</name>
<reference evidence="1" key="1">
    <citation type="submission" date="2020-01" db="EMBL/GenBank/DDBJ databases">
        <authorList>
            <person name="Rat A."/>
        </authorList>
    </citation>
    <scope>NUCLEOTIDE SEQUENCE</scope>
    <source>
        <strain evidence="1">LMG 28251</strain>
    </source>
</reference>
<protein>
    <recommendedName>
        <fullName evidence="3">PepSY domain-containing protein</fullName>
    </recommendedName>
</protein>
<dbReference type="EMBL" id="JAAEDH010000014">
    <property type="protein sequence ID" value="MBR0656026.1"/>
    <property type="molecule type" value="Genomic_DNA"/>
</dbReference>
<comment type="caution">
    <text evidence="1">The sequence shown here is derived from an EMBL/GenBank/DDBJ whole genome shotgun (WGS) entry which is preliminary data.</text>
</comment>